<keyword evidence="7" id="KW-0862">Zinc</keyword>
<comment type="function">
    <text evidence="10">Involved in 1,2-propanediol (1,2-PD) degradation by catalyzing the conversion of propanoyl-CoA to propanoyl-phosphate.</text>
</comment>
<evidence type="ECO:0000256" key="3">
    <source>
        <dbReference type="ARBA" id="ARBA00012206"/>
    </source>
</evidence>
<dbReference type="NCBIfam" id="NF011652">
    <property type="entry name" value="PRK15070.1"/>
    <property type="match status" value="1"/>
</dbReference>
<dbReference type="PANTHER" id="PTHR39453:SF1">
    <property type="entry name" value="PHOSPHATE PROPANOYLTRANSFERASE"/>
    <property type="match status" value="1"/>
</dbReference>
<organism evidence="11 12">
    <name type="scientific">Sutcliffiella tianshenii</name>
    <dbReference type="NCBI Taxonomy" id="1463404"/>
    <lineage>
        <taxon>Bacteria</taxon>
        <taxon>Bacillati</taxon>
        <taxon>Bacillota</taxon>
        <taxon>Bacilli</taxon>
        <taxon>Bacillales</taxon>
        <taxon>Bacillaceae</taxon>
        <taxon>Sutcliffiella</taxon>
    </lineage>
</organism>
<dbReference type="GO" id="GO:0008959">
    <property type="term" value="F:phosphate acetyltransferase activity"/>
    <property type="evidence" value="ECO:0007669"/>
    <property type="project" value="UniProtKB-EC"/>
</dbReference>
<evidence type="ECO:0000256" key="4">
    <source>
        <dbReference type="ARBA" id="ARBA00020837"/>
    </source>
</evidence>
<dbReference type="EMBL" id="JAFBED010000001">
    <property type="protein sequence ID" value="MBM7618789.1"/>
    <property type="molecule type" value="Genomic_DNA"/>
</dbReference>
<accession>A0ABS2NVY3</accession>
<evidence type="ECO:0000256" key="7">
    <source>
        <dbReference type="ARBA" id="ARBA00022833"/>
    </source>
</evidence>
<gene>
    <name evidence="11" type="ORF">JOC95_000631</name>
</gene>
<evidence type="ECO:0000256" key="2">
    <source>
        <dbReference type="ARBA" id="ARBA00007342"/>
    </source>
</evidence>
<comment type="pathway">
    <text evidence="10">Polyol metabolism; 1,2-propanediol degradation.</text>
</comment>
<evidence type="ECO:0000313" key="12">
    <source>
        <dbReference type="Proteomes" id="UP000737402"/>
    </source>
</evidence>
<evidence type="ECO:0000256" key="9">
    <source>
        <dbReference type="ARBA" id="ARBA00047589"/>
    </source>
</evidence>
<dbReference type="SUPFAM" id="SSF50692">
    <property type="entry name" value="ADC-like"/>
    <property type="match status" value="1"/>
</dbReference>
<keyword evidence="8 10" id="KW-0012">Acyltransferase</keyword>
<evidence type="ECO:0000256" key="1">
    <source>
        <dbReference type="ARBA" id="ARBA00001947"/>
    </source>
</evidence>
<proteinExistence type="inferred from homology"/>
<dbReference type="InterPro" id="IPR009010">
    <property type="entry name" value="Asp_de-COase-like_dom_sf"/>
</dbReference>
<dbReference type="EC" id="2.3.1.222" evidence="3 10"/>
<keyword evidence="12" id="KW-1185">Reference proteome</keyword>
<dbReference type="RefSeq" id="WP_204413240.1">
    <property type="nucleotide sequence ID" value="NZ_JAFBED010000001.1"/>
</dbReference>
<evidence type="ECO:0000256" key="10">
    <source>
        <dbReference type="PIRNR" id="PIRNR010130"/>
    </source>
</evidence>
<keyword evidence="6" id="KW-0479">Metal-binding</keyword>
<keyword evidence="5 10" id="KW-0808">Transferase</keyword>
<dbReference type="PANTHER" id="PTHR39453">
    <property type="entry name" value="PHOSPHATE PROPANOYLTRANSFERASE"/>
    <property type="match status" value="1"/>
</dbReference>
<comment type="catalytic activity">
    <reaction evidence="9 10">
        <text>propanoyl-CoA + phosphate = propanoyl phosphate + CoA</text>
        <dbReference type="Rhea" id="RHEA:28046"/>
        <dbReference type="ChEBI" id="CHEBI:43474"/>
        <dbReference type="ChEBI" id="CHEBI:57287"/>
        <dbReference type="ChEBI" id="CHEBI:57392"/>
        <dbReference type="ChEBI" id="CHEBI:58933"/>
        <dbReference type="EC" id="2.3.1.222"/>
    </reaction>
</comment>
<evidence type="ECO:0000256" key="8">
    <source>
        <dbReference type="ARBA" id="ARBA00023315"/>
    </source>
</evidence>
<name>A0ABS2NVY3_9BACI</name>
<comment type="similarity">
    <text evidence="2 10">Belongs to the PduL family.</text>
</comment>
<evidence type="ECO:0000256" key="6">
    <source>
        <dbReference type="ARBA" id="ARBA00022723"/>
    </source>
</evidence>
<dbReference type="Pfam" id="PF06130">
    <property type="entry name" value="PTAC"/>
    <property type="match status" value="1"/>
</dbReference>
<evidence type="ECO:0000256" key="5">
    <source>
        <dbReference type="ARBA" id="ARBA00022679"/>
    </source>
</evidence>
<sequence length="231" mass="24854">MDREKIKALVQEVVQNSLGQSAKMVPIAASNRHIHLSVAHVERLFGRGYELQKQKDLSQPGQFAAKETVTLIGPKGKIEKVRVLGPARGDTQVEVSLFDGFTLGVKPPVRQSGNIKGSESITVQGPRGQLILKEGLICAARHIHMHPRDAETFGVSDGDLVQVKVDGDRGVIFSNVLIRSSERYKLEMHIDLDEANAAGLQNGTLGEIIAIERPSNGMGGCGCGCNGKGKD</sequence>
<reference evidence="11 12" key="1">
    <citation type="submission" date="2021-01" db="EMBL/GenBank/DDBJ databases">
        <title>Genomic Encyclopedia of Type Strains, Phase IV (KMG-IV): sequencing the most valuable type-strain genomes for metagenomic binning, comparative biology and taxonomic classification.</title>
        <authorList>
            <person name="Goeker M."/>
        </authorList>
    </citation>
    <scope>NUCLEOTIDE SEQUENCE [LARGE SCALE GENOMIC DNA]</scope>
    <source>
        <strain evidence="11 12">DSM 25879</strain>
    </source>
</reference>
<dbReference type="InterPro" id="IPR008300">
    <property type="entry name" value="PTAC"/>
</dbReference>
<evidence type="ECO:0000313" key="11">
    <source>
        <dbReference type="EMBL" id="MBM7618789.1"/>
    </source>
</evidence>
<comment type="caution">
    <text evidence="11">The sequence shown here is derived from an EMBL/GenBank/DDBJ whole genome shotgun (WGS) entry which is preliminary data.</text>
</comment>
<dbReference type="PIRSF" id="PIRSF010130">
    <property type="entry name" value="PduL"/>
    <property type="match status" value="1"/>
</dbReference>
<protein>
    <recommendedName>
        <fullName evidence="4 10">Phosphate propanoyltransferase</fullName>
        <ecNumber evidence="3 10">2.3.1.222</ecNumber>
    </recommendedName>
</protein>
<dbReference type="Proteomes" id="UP000737402">
    <property type="component" value="Unassembled WGS sequence"/>
</dbReference>
<comment type="cofactor">
    <cofactor evidence="1">
        <name>Zn(2+)</name>
        <dbReference type="ChEBI" id="CHEBI:29105"/>
    </cofactor>
</comment>